<keyword evidence="2" id="KW-0472">Membrane</keyword>
<feature type="transmembrane region" description="Helical" evidence="2">
    <location>
        <begin position="88"/>
        <end position="105"/>
    </location>
</feature>
<accession>A0ABW4HWH8</accession>
<dbReference type="EMBL" id="JBHUDE010000166">
    <property type="protein sequence ID" value="MFD1609984.1"/>
    <property type="molecule type" value="Genomic_DNA"/>
</dbReference>
<proteinExistence type="predicted"/>
<keyword evidence="2" id="KW-1133">Transmembrane helix</keyword>
<keyword evidence="2" id="KW-0812">Transmembrane</keyword>
<dbReference type="Proteomes" id="UP001597221">
    <property type="component" value="Unassembled WGS sequence"/>
</dbReference>
<protein>
    <recommendedName>
        <fullName evidence="5">DUF4190 domain-containing protein</fullName>
    </recommendedName>
</protein>
<keyword evidence="4" id="KW-1185">Reference proteome</keyword>
<feature type="transmembrane region" description="Helical" evidence="2">
    <location>
        <begin position="50"/>
        <end position="76"/>
    </location>
</feature>
<evidence type="ECO:0000256" key="1">
    <source>
        <dbReference type="SAM" id="MobiDB-lite"/>
    </source>
</evidence>
<gene>
    <name evidence="3" type="ORF">ACFSBH_20395</name>
</gene>
<organism evidence="3 4">
    <name type="scientific">Oceanobacillus luteolus</name>
    <dbReference type="NCBI Taxonomy" id="1274358"/>
    <lineage>
        <taxon>Bacteria</taxon>
        <taxon>Bacillati</taxon>
        <taxon>Bacillota</taxon>
        <taxon>Bacilli</taxon>
        <taxon>Bacillales</taxon>
        <taxon>Bacillaceae</taxon>
        <taxon>Oceanobacillus</taxon>
    </lineage>
</organism>
<evidence type="ECO:0000313" key="4">
    <source>
        <dbReference type="Proteomes" id="UP001597221"/>
    </source>
</evidence>
<evidence type="ECO:0000256" key="2">
    <source>
        <dbReference type="SAM" id="Phobius"/>
    </source>
</evidence>
<sequence>MDENKRSSDIQPAPHRGEDNDKRRYDEEYAAEIVGRDVGVNKGTETISTYGWIGIVLSFLSFLIWPLLLAVAGIVLGFMSRSKGADTLGNIAIGIGVLSIILRLFI</sequence>
<evidence type="ECO:0000313" key="3">
    <source>
        <dbReference type="EMBL" id="MFD1609984.1"/>
    </source>
</evidence>
<dbReference type="PANTHER" id="PTHR40040:SF1">
    <property type="entry name" value="MEMBRANE PROTEIN"/>
    <property type="match status" value="1"/>
</dbReference>
<dbReference type="PANTHER" id="PTHR40040">
    <property type="entry name" value="SMALL HYDROPHOBIC PROTEIN-RELATED"/>
    <property type="match status" value="1"/>
</dbReference>
<comment type="caution">
    <text evidence="3">The sequence shown here is derived from an EMBL/GenBank/DDBJ whole genome shotgun (WGS) entry which is preliminary data.</text>
</comment>
<evidence type="ECO:0008006" key="5">
    <source>
        <dbReference type="Google" id="ProtNLM"/>
    </source>
</evidence>
<feature type="region of interest" description="Disordered" evidence="1">
    <location>
        <begin position="1"/>
        <end position="24"/>
    </location>
</feature>
<feature type="compositionally biased region" description="Basic and acidic residues" evidence="1">
    <location>
        <begin position="15"/>
        <end position="24"/>
    </location>
</feature>
<reference evidence="4" key="1">
    <citation type="journal article" date="2019" name="Int. J. Syst. Evol. Microbiol.">
        <title>The Global Catalogue of Microorganisms (GCM) 10K type strain sequencing project: providing services to taxonomists for standard genome sequencing and annotation.</title>
        <authorList>
            <consortium name="The Broad Institute Genomics Platform"/>
            <consortium name="The Broad Institute Genome Sequencing Center for Infectious Disease"/>
            <person name="Wu L."/>
            <person name="Ma J."/>
        </authorList>
    </citation>
    <scope>NUCLEOTIDE SEQUENCE [LARGE SCALE GENOMIC DNA]</scope>
    <source>
        <strain evidence="4">CGMCC 1.12376</strain>
    </source>
</reference>
<dbReference type="RefSeq" id="WP_251510091.1">
    <property type="nucleotide sequence ID" value="NZ_JAMBON010000001.1"/>
</dbReference>
<dbReference type="InterPro" id="IPR055338">
    <property type="entry name" value="YqfX-like"/>
</dbReference>
<name>A0ABW4HWH8_9BACI</name>